<comment type="caution">
    <text evidence="2">The sequence shown here is derived from an EMBL/GenBank/DDBJ whole genome shotgun (WGS) entry which is preliminary data.</text>
</comment>
<sequence>MGQDEFYSATSRFDAGEKARTLSRKVDFPEGALPSIGEKDRMDRNLVQHSNNSRSSEEIDIDTSTTRTIGLLTVRYSEM</sequence>
<evidence type="ECO:0000256" key="1">
    <source>
        <dbReference type="SAM" id="MobiDB-lite"/>
    </source>
</evidence>
<protein>
    <submittedName>
        <fullName evidence="2">Uncharacterized protein</fullName>
    </submittedName>
</protein>
<evidence type="ECO:0000313" key="3">
    <source>
        <dbReference type="Proteomes" id="UP000294530"/>
    </source>
</evidence>
<organism evidence="2 3">
    <name type="scientific">Bremia lactucae</name>
    <name type="common">Lettuce downy mildew</name>
    <dbReference type="NCBI Taxonomy" id="4779"/>
    <lineage>
        <taxon>Eukaryota</taxon>
        <taxon>Sar</taxon>
        <taxon>Stramenopiles</taxon>
        <taxon>Oomycota</taxon>
        <taxon>Peronosporomycetes</taxon>
        <taxon>Peronosporales</taxon>
        <taxon>Peronosporaceae</taxon>
        <taxon>Bremia</taxon>
    </lineage>
</organism>
<gene>
    <name evidence="2" type="ORF">CCR75_007242</name>
</gene>
<feature type="compositionally biased region" description="Basic and acidic residues" evidence="1">
    <location>
        <begin position="37"/>
        <end position="46"/>
    </location>
</feature>
<dbReference type="RefSeq" id="XP_067819166.1">
    <property type="nucleotide sequence ID" value="XM_067965304.1"/>
</dbReference>
<evidence type="ECO:0000313" key="2">
    <source>
        <dbReference type="EMBL" id="TDH69667.1"/>
    </source>
</evidence>
<proteinExistence type="predicted"/>
<accession>A0A976FMQ6</accession>
<dbReference type="GeneID" id="94350975"/>
<feature type="region of interest" description="Disordered" evidence="1">
    <location>
        <begin position="31"/>
        <end position="61"/>
    </location>
</feature>
<dbReference type="OrthoDB" id="5852896at2759"/>
<keyword evidence="3" id="KW-1185">Reference proteome</keyword>
<dbReference type="AlphaFoldDB" id="A0A976FMQ6"/>
<dbReference type="KEGG" id="blac:94350975"/>
<reference evidence="2 3" key="1">
    <citation type="journal article" date="2021" name="Genome Biol.">
        <title>AFLAP: assembly-free linkage analysis pipeline using k-mers from genome sequencing data.</title>
        <authorList>
            <person name="Fletcher K."/>
            <person name="Zhang L."/>
            <person name="Gil J."/>
            <person name="Han R."/>
            <person name="Cavanaugh K."/>
            <person name="Michelmore R."/>
        </authorList>
    </citation>
    <scope>NUCLEOTIDE SEQUENCE [LARGE SCALE GENOMIC DNA]</scope>
    <source>
        <strain evidence="2 3">SF5</strain>
    </source>
</reference>
<dbReference type="EMBL" id="SHOA02000007">
    <property type="protein sequence ID" value="TDH69667.1"/>
    <property type="molecule type" value="Genomic_DNA"/>
</dbReference>
<dbReference type="Proteomes" id="UP000294530">
    <property type="component" value="Unassembled WGS sequence"/>
</dbReference>
<name>A0A976FMQ6_BRELC</name>